<comment type="caution">
    <text evidence="11">The sequence shown here is derived from an EMBL/GenBank/DDBJ whole genome shotgun (WGS) entry which is preliminary data.</text>
</comment>
<organism evidence="11 12">
    <name type="scientific">Adiantum capillus-veneris</name>
    <name type="common">Maidenhair fern</name>
    <dbReference type="NCBI Taxonomy" id="13818"/>
    <lineage>
        <taxon>Eukaryota</taxon>
        <taxon>Viridiplantae</taxon>
        <taxon>Streptophyta</taxon>
        <taxon>Embryophyta</taxon>
        <taxon>Tracheophyta</taxon>
        <taxon>Polypodiopsida</taxon>
        <taxon>Polypodiidae</taxon>
        <taxon>Polypodiales</taxon>
        <taxon>Pteridineae</taxon>
        <taxon>Pteridaceae</taxon>
        <taxon>Vittarioideae</taxon>
        <taxon>Adiantum</taxon>
    </lineage>
</organism>
<feature type="region of interest" description="Disordered" evidence="9">
    <location>
        <begin position="1"/>
        <end position="34"/>
    </location>
</feature>
<name>A0A9D4UDI5_ADICA</name>
<dbReference type="NCBIfam" id="TIGR00531">
    <property type="entry name" value="BCCP"/>
    <property type="match status" value="1"/>
</dbReference>
<feature type="compositionally biased region" description="Pro residues" evidence="9">
    <location>
        <begin position="176"/>
        <end position="187"/>
    </location>
</feature>
<keyword evidence="6 8" id="KW-0275">Fatty acid biosynthesis</keyword>
<comment type="pathway">
    <text evidence="1 8">Lipid metabolism; fatty acid biosynthesis.</text>
</comment>
<keyword evidence="4 8" id="KW-0276">Fatty acid metabolism</keyword>
<dbReference type="FunFam" id="2.40.50.100:FF:000003">
    <property type="entry name" value="Acetyl-CoA carboxylase biotin carboxyl carrier protein"/>
    <property type="match status" value="1"/>
</dbReference>
<dbReference type="GO" id="GO:0009507">
    <property type="term" value="C:chloroplast"/>
    <property type="evidence" value="ECO:0007669"/>
    <property type="project" value="UniProtKB-SubCell"/>
</dbReference>
<dbReference type="PROSITE" id="PS00188">
    <property type="entry name" value="BIOTIN"/>
    <property type="match status" value="1"/>
</dbReference>
<keyword evidence="3 8" id="KW-0444">Lipid biosynthesis</keyword>
<dbReference type="InterPro" id="IPR011053">
    <property type="entry name" value="Single_hybrid_motif"/>
</dbReference>
<dbReference type="GO" id="GO:0006633">
    <property type="term" value="P:fatty acid biosynthetic process"/>
    <property type="evidence" value="ECO:0007669"/>
    <property type="project" value="UniProtKB-KW"/>
</dbReference>
<evidence type="ECO:0000256" key="5">
    <source>
        <dbReference type="ARBA" id="ARBA00023098"/>
    </source>
</evidence>
<feature type="domain" description="Lipoyl-binding" evidence="10">
    <location>
        <begin position="202"/>
        <end position="288"/>
    </location>
</feature>
<gene>
    <name evidence="11" type="ORF">GOP47_0018622</name>
</gene>
<dbReference type="EMBL" id="JABFUD020000018">
    <property type="protein sequence ID" value="KAI5065998.1"/>
    <property type="molecule type" value="Genomic_DNA"/>
</dbReference>
<dbReference type="InterPro" id="IPR001882">
    <property type="entry name" value="Biotin_BS"/>
</dbReference>
<evidence type="ECO:0000256" key="1">
    <source>
        <dbReference type="ARBA" id="ARBA00005194"/>
    </source>
</evidence>
<feature type="region of interest" description="Disordered" evidence="9">
    <location>
        <begin position="172"/>
        <end position="204"/>
    </location>
</feature>
<keyword evidence="12" id="KW-1185">Reference proteome</keyword>
<comment type="function">
    <text evidence="8">This protein is a component of the acetyl coenzyme A carboxylase complex; first, biotin carboxylase catalyzes the carboxylation of the carrier protein and then the transcarboxylase transfers the carboxyl group to form malonyl-CoA.</text>
</comment>
<reference evidence="11" key="1">
    <citation type="submission" date="2021-01" db="EMBL/GenBank/DDBJ databases">
        <title>Adiantum capillus-veneris genome.</title>
        <authorList>
            <person name="Fang Y."/>
            <person name="Liao Q."/>
        </authorList>
    </citation>
    <scope>NUCLEOTIDE SEQUENCE</scope>
    <source>
        <strain evidence="11">H3</strain>
        <tissue evidence="11">Leaf</tissue>
    </source>
</reference>
<dbReference type="OrthoDB" id="196847at2759"/>
<dbReference type="Gene3D" id="2.40.50.100">
    <property type="match status" value="1"/>
</dbReference>
<dbReference type="InterPro" id="IPR050709">
    <property type="entry name" value="Biotin_Carboxyl_Carrier/Decarb"/>
</dbReference>
<evidence type="ECO:0000256" key="2">
    <source>
        <dbReference type="ARBA" id="ARBA00017562"/>
    </source>
</evidence>
<dbReference type="AlphaFoldDB" id="A0A9D4UDI5"/>
<dbReference type="GO" id="GO:0003989">
    <property type="term" value="F:acetyl-CoA carboxylase activity"/>
    <property type="evidence" value="ECO:0007669"/>
    <property type="project" value="InterPro"/>
</dbReference>
<evidence type="ECO:0000259" key="10">
    <source>
        <dbReference type="PROSITE" id="PS50968"/>
    </source>
</evidence>
<dbReference type="GO" id="GO:0009317">
    <property type="term" value="C:acetyl-CoA carboxylase complex"/>
    <property type="evidence" value="ECO:0007669"/>
    <property type="project" value="InterPro"/>
</dbReference>
<proteinExistence type="predicted"/>
<comment type="subcellular location">
    <subcellularLocation>
        <location evidence="8">Plastid</location>
        <location evidence="8">Chloroplast</location>
    </subcellularLocation>
</comment>
<evidence type="ECO:0000256" key="3">
    <source>
        <dbReference type="ARBA" id="ARBA00022516"/>
    </source>
</evidence>
<keyword evidence="8" id="KW-0150">Chloroplast</keyword>
<evidence type="ECO:0000256" key="8">
    <source>
        <dbReference type="RuleBase" id="RU364072"/>
    </source>
</evidence>
<evidence type="ECO:0000256" key="4">
    <source>
        <dbReference type="ARBA" id="ARBA00022832"/>
    </source>
</evidence>
<evidence type="ECO:0000256" key="6">
    <source>
        <dbReference type="ARBA" id="ARBA00023160"/>
    </source>
</evidence>
<dbReference type="PROSITE" id="PS50968">
    <property type="entry name" value="BIOTINYL_LIPOYL"/>
    <property type="match status" value="1"/>
</dbReference>
<evidence type="ECO:0000313" key="12">
    <source>
        <dbReference type="Proteomes" id="UP000886520"/>
    </source>
</evidence>
<keyword evidence="5 8" id="KW-0443">Lipid metabolism</keyword>
<keyword evidence="8" id="KW-0934">Plastid</keyword>
<dbReference type="SUPFAM" id="SSF51230">
    <property type="entry name" value="Single hybrid motif"/>
    <property type="match status" value="1"/>
</dbReference>
<dbReference type="PANTHER" id="PTHR45266:SF3">
    <property type="entry name" value="OXALOACETATE DECARBOXYLASE ALPHA CHAIN"/>
    <property type="match status" value="1"/>
</dbReference>
<dbReference type="Pfam" id="PF00364">
    <property type="entry name" value="Biotin_lipoyl"/>
    <property type="match status" value="1"/>
</dbReference>
<sequence>MASSAQQGAAPAALSSSDSIRSLQRETPKQQLLHQHKHRISLPCTSFHGCALSVKPLISQGQCRFSRAASWTSPTNEVAVDGSANAVAVPVTKLDVAAPEDVTKDPPTPAKEASISAVMADVANLIKLVDSRDIVELELKHLDYELVIRKKEALPPPPTTPSFAPPQVIAQAQYPPYAPPPPPPMSAPAPATAPAQASPPPAAPVLSPGSDVPCILSPMAGTFYKCPAPGEPAFVKVGDKVQKGQVICIVEAMKLMNEIEADQSGTVVEILAEDGKPVSVDTPLFAIKA</sequence>
<dbReference type="Proteomes" id="UP000886520">
    <property type="component" value="Chromosome 18"/>
</dbReference>
<dbReference type="PANTHER" id="PTHR45266">
    <property type="entry name" value="OXALOACETATE DECARBOXYLASE ALPHA CHAIN"/>
    <property type="match status" value="1"/>
</dbReference>
<dbReference type="InterPro" id="IPR000089">
    <property type="entry name" value="Biotin_lipoyl"/>
</dbReference>
<feature type="compositionally biased region" description="Low complexity" evidence="9">
    <location>
        <begin position="1"/>
        <end position="17"/>
    </location>
</feature>
<dbReference type="InterPro" id="IPR001249">
    <property type="entry name" value="AcCoA_biotinCC"/>
</dbReference>
<protein>
    <recommendedName>
        <fullName evidence="2 8">Biotin carboxyl carrier protein of acetyl-CoA carboxylase</fullName>
    </recommendedName>
</protein>
<accession>A0A9D4UDI5</accession>
<keyword evidence="7 8" id="KW-0092">Biotin</keyword>
<evidence type="ECO:0000313" key="11">
    <source>
        <dbReference type="EMBL" id="KAI5065998.1"/>
    </source>
</evidence>
<dbReference type="PRINTS" id="PR01071">
    <property type="entry name" value="ACOABIOTINCC"/>
</dbReference>
<dbReference type="CDD" id="cd06850">
    <property type="entry name" value="biotinyl_domain"/>
    <property type="match status" value="1"/>
</dbReference>
<evidence type="ECO:0000256" key="7">
    <source>
        <dbReference type="ARBA" id="ARBA00023267"/>
    </source>
</evidence>
<evidence type="ECO:0000256" key="9">
    <source>
        <dbReference type="SAM" id="MobiDB-lite"/>
    </source>
</evidence>